<keyword evidence="1" id="KW-0812">Transmembrane</keyword>
<evidence type="ECO:0000313" key="2">
    <source>
        <dbReference type="EMBL" id="GAG41015.1"/>
    </source>
</evidence>
<proteinExistence type="predicted"/>
<keyword evidence="1" id="KW-0472">Membrane</keyword>
<feature type="non-terminal residue" evidence="2">
    <location>
        <position position="1"/>
    </location>
</feature>
<evidence type="ECO:0000256" key="1">
    <source>
        <dbReference type="SAM" id="Phobius"/>
    </source>
</evidence>
<feature type="transmembrane region" description="Helical" evidence="1">
    <location>
        <begin position="124"/>
        <end position="149"/>
    </location>
</feature>
<gene>
    <name evidence="2" type="ORF">S01H1_62399</name>
</gene>
<keyword evidence="1" id="KW-1133">Transmembrane helix</keyword>
<feature type="non-terminal residue" evidence="2">
    <location>
        <position position="253"/>
    </location>
</feature>
<sequence>SSFVTGLAEVNEEGGNVDKVLDDLDLDSIRVAKTLKALAGTEEQFAQALIDVNDETAIANALSDEAARRNDTLAGAFQLLKNEIIDVGLSFSEEAGPVIKDFITDTIIPLVQKFKELSPEIKKFILLGLGIAAALGPALIILGTLLGIIGGAISGFAGLIAVVVPLSGTFLGIVASLGLFATPLAAILTGIGLIVGAVLGLAVVANFDTILEQFENIGNAALTAGEEIIGAFSDLGSQVIDFAIEFKAGTFEG</sequence>
<dbReference type="AlphaFoldDB" id="X0XD62"/>
<organism evidence="2">
    <name type="scientific">marine sediment metagenome</name>
    <dbReference type="NCBI Taxonomy" id="412755"/>
    <lineage>
        <taxon>unclassified sequences</taxon>
        <taxon>metagenomes</taxon>
        <taxon>ecological metagenomes</taxon>
    </lineage>
</organism>
<comment type="caution">
    <text evidence="2">The sequence shown here is derived from an EMBL/GenBank/DDBJ whole genome shotgun (WGS) entry which is preliminary data.</text>
</comment>
<feature type="transmembrane region" description="Helical" evidence="1">
    <location>
        <begin position="184"/>
        <end position="207"/>
    </location>
</feature>
<name>X0XD62_9ZZZZ</name>
<protein>
    <recommendedName>
        <fullName evidence="3">Phage tail tape measure protein domain-containing protein</fullName>
    </recommendedName>
</protein>
<dbReference type="EMBL" id="BARS01040983">
    <property type="protein sequence ID" value="GAG41015.1"/>
    <property type="molecule type" value="Genomic_DNA"/>
</dbReference>
<reference evidence="2" key="1">
    <citation type="journal article" date="2014" name="Front. Microbiol.">
        <title>High frequency of phylogenetically diverse reductive dehalogenase-homologous genes in deep subseafloor sedimentary metagenomes.</title>
        <authorList>
            <person name="Kawai M."/>
            <person name="Futagami T."/>
            <person name="Toyoda A."/>
            <person name="Takaki Y."/>
            <person name="Nishi S."/>
            <person name="Hori S."/>
            <person name="Arai W."/>
            <person name="Tsubouchi T."/>
            <person name="Morono Y."/>
            <person name="Uchiyama I."/>
            <person name="Ito T."/>
            <person name="Fujiyama A."/>
            <person name="Inagaki F."/>
            <person name="Takami H."/>
        </authorList>
    </citation>
    <scope>NUCLEOTIDE SEQUENCE</scope>
    <source>
        <strain evidence="2">Expedition CK06-06</strain>
    </source>
</reference>
<feature type="transmembrane region" description="Helical" evidence="1">
    <location>
        <begin position="155"/>
        <end position="177"/>
    </location>
</feature>
<accession>X0XD62</accession>
<evidence type="ECO:0008006" key="3">
    <source>
        <dbReference type="Google" id="ProtNLM"/>
    </source>
</evidence>